<dbReference type="EMBL" id="BMAC01000049">
    <property type="protein sequence ID" value="GFP82662.1"/>
    <property type="molecule type" value="Genomic_DNA"/>
</dbReference>
<proteinExistence type="predicted"/>
<dbReference type="InterPro" id="IPR004088">
    <property type="entry name" value="KH_dom_type_1"/>
</dbReference>
<dbReference type="AlphaFoldDB" id="A0A830B9N4"/>
<evidence type="ECO:0000313" key="4">
    <source>
        <dbReference type="EMBL" id="GFP82662.1"/>
    </source>
</evidence>
<evidence type="ECO:0000256" key="2">
    <source>
        <dbReference type="PROSITE-ProRule" id="PRU00117"/>
    </source>
</evidence>
<keyword evidence="2" id="KW-0694">RNA-binding</keyword>
<keyword evidence="5" id="KW-1185">Reference proteome</keyword>
<comment type="caution">
    <text evidence="4">The sequence shown here is derived from an EMBL/GenBank/DDBJ whole genome shotgun (WGS) entry which is preliminary data.</text>
</comment>
<sequence length="280" mass="30266">MLTVEDDKKPSADSGVHINFKVKGQRQEDRVIIISSKDSDNTFSDAENALHQIVSLMLQEEDGDAEASKVGVGHVAPNTVRILIAGCQAGGVIGTSGQNIVNLRITSGASITILSHNQLPPCASAHETDRIVQMSGEIPAVLRAVVEIGCQLSIIFETSNLAADYATMDIMVLENLVGGLIGRFGANISRIRNEFGANIKVALAKLRVDEYVYAELMRQAGGQVPQTSAGQHQQYPSQPPVLEMPTNLYQGYGHPHSLCNEVFTIHTISVNSFAFDYQHL</sequence>
<accession>A0A830B9N4</accession>
<dbReference type="SMART" id="SM00322">
    <property type="entry name" value="KH"/>
    <property type="match status" value="2"/>
</dbReference>
<dbReference type="GO" id="GO:0003723">
    <property type="term" value="F:RNA binding"/>
    <property type="evidence" value="ECO:0007669"/>
    <property type="project" value="UniProtKB-UniRule"/>
</dbReference>
<dbReference type="Pfam" id="PF00013">
    <property type="entry name" value="KH_1"/>
    <property type="match status" value="2"/>
</dbReference>
<dbReference type="InterPro" id="IPR036612">
    <property type="entry name" value="KH_dom_type_1_sf"/>
</dbReference>
<dbReference type="Gene3D" id="3.30.310.210">
    <property type="match status" value="1"/>
</dbReference>
<dbReference type="Proteomes" id="UP000653305">
    <property type="component" value="Unassembled WGS sequence"/>
</dbReference>
<gene>
    <name evidence="4" type="ORF">PHJA_000409300</name>
</gene>
<reference evidence="4" key="1">
    <citation type="submission" date="2020-07" db="EMBL/GenBank/DDBJ databases">
        <title>Ethylene signaling mediates host invasion by parasitic plants.</title>
        <authorList>
            <person name="Yoshida S."/>
        </authorList>
    </citation>
    <scope>NUCLEOTIDE SEQUENCE</scope>
    <source>
        <strain evidence="4">Okayama</strain>
    </source>
</reference>
<evidence type="ECO:0000256" key="1">
    <source>
        <dbReference type="ARBA" id="ARBA00022737"/>
    </source>
</evidence>
<protein>
    <submittedName>
        <fullName evidence="4">Poly(Rc)-binding protein 3</fullName>
    </submittedName>
</protein>
<feature type="domain" description="K Homology" evidence="3">
    <location>
        <begin position="164"/>
        <end position="218"/>
    </location>
</feature>
<feature type="domain" description="K Homology" evidence="3">
    <location>
        <begin position="76"/>
        <end position="153"/>
    </location>
</feature>
<dbReference type="Gene3D" id="3.30.1370.10">
    <property type="entry name" value="K Homology domain, type 1"/>
    <property type="match status" value="1"/>
</dbReference>
<dbReference type="SUPFAM" id="SSF54791">
    <property type="entry name" value="Eukaryotic type KH-domain (KH-domain type I)"/>
    <property type="match status" value="2"/>
</dbReference>
<evidence type="ECO:0000259" key="3">
    <source>
        <dbReference type="SMART" id="SM00322"/>
    </source>
</evidence>
<name>A0A830B9N4_9LAMI</name>
<evidence type="ECO:0000313" key="5">
    <source>
        <dbReference type="Proteomes" id="UP000653305"/>
    </source>
</evidence>
<organism evidence="4 5">
    <name type="scientific">Phtheirospermum japonicum</name>
    <dbReference type="NCBI Taxonomy" id="374723"/>
    <lineage>
        <taxon>Eukaryota</taxon>
        <taxon>Viridiplantae</taxon>
        <taxon>Streptophyta</taxon>
        <taxon>Embryophyta</taxon>
        <taxon>Tracheophyta</taxon>
        <taxon>Spermatophyta</taxon>
        <taxon>Magnoliopsida</taxon>
        <taxon>eudicotyledons</taxon>
        <taxon>Gunneridae</taxon>
        <taxon>Pentapetalae</taxon>
        <taxon>asterids</taxon>
        <taxon>lamiids</taxon>
        <taxon>Lamiales</taxon>
        <taxon>Orobanchaceae</taxon>
        <taxon>Orobanchaceae incertae sedis</taxon>
        <taxon>Phtheirospermum</taxon>
    </lineage>
</organism>
<dbReference type="OrthoDB" id="442947at2759"/>
<dbReference type="PANTHER" id="PTHR10288">
    <property type="entry name" value="KH DOMAIN CONTAINING RNA BINDING PROTEIN"/>
    <property type="match status" value="1"/>
</dbReference>
<dbReference type="InterPro" id="IPR004087">
    <property type="entry name" value="KH_dom"/>
</dbReference>
<dbReference type="PROSITE" id="PS50084">
    <property type="entry name" value="KH_TYPE_1"/>
    <property type="match status" value="2"/>
</dbReference>
<keyword evidence="1" id="KW-0677">Repeat</keyword>